<evidence type="ECO:0000256" key="1">
    <source>
        <dbReference type="ARBA" id="ARBA00001043"/>
    </source>
</evidence>
<reference evidence="10" key="1">
    <citation type="journal article" date="2019" name="Int. J. Syst. Evol. Microbiol.">
        <title>The Global Catalogue of Microorganisms (GCM) 10K type strain sequencing project: providing services to taxonomists for standard genome sequencing and annotation.</title>
        <authorList>
            <consortium name="The Broad Institute Genomics Platform"/>
            <consortium name="The Broad Institute Genome Sequencing Center for Infectious Disease"/>
            <person name="Wu L."/>
            <person name="Ma J."/>
        </authorList>
    </citation>
    <scope>NUCLEOTIDE SEQUENCE [LARGE SCALE GENOMIC DNA]</scope>
    <source>
        <strain evidence="10">JCM 18531</strain>
    </source>
</reference>
<evidence type="ECO:0000256" key="2">
    <source>
        <dbReference type="ARBA" id="ARBA00002704"/>
    </source>
</evidence>
<evidence type="ECO:0000256" key="4">
    <source>
        <dbReference type="ARBA" id="ARBA00011881"/>
    </source>
</evidence>
<evidence type="ECO:0000313" key="9">
    <source>
        <dbReference type="EMBL" id="GAA4712415.1"/>
    </source>
</evidence>
<dbReference type="GO" id="GO:0016787">
    <property type="term" value="F:hydrolase activity"/>
    <property type="evidence" value="ECO:0007669"/>
    <property type="project" value="UniProtKB-KW"/>
</dbReference>
<dbReference type="NCBIfam" id="TIGR02962">
    <property type="entry name" value="hdxy_isourate"/>
    <property type="match status" value="1"/>
</dbReference>
<keyword evidence="10" id="KW-1185">Reference proteome</keyword>
<dbReference type="InterPro" id="IPR014306">
    <property type="entry name" value="Hydroxyisourate_hydrolase"/>
</dbReference>
<dbReference type="SUPFAM" id="SSF49472">
    <property type="entry name" value="Transthyretin (synonym: prealbumin)"/>
    <property type="match status" value="1"/>
</dbReference>
<evidence type="ECO:0000256" key="7">
    <source>
        <dbReference type="RuleBase" id="RU361270"/>
    </source>
</evidence>
<name>A0ABP8XPH8_9ACTN</name>
<feature type="domain" description="Transthyretin/hydroxyisourate hydrolase" evidence="8">
    <location>
        <begin position="4"/>
        <end position="105"/>
    </location>
</feature>
<dbReference type="InterPro" id="IPR023416">
    <property type="entry name" value="Transthyretin/HIU_hydrolase_d"/>
</dbReference>
<dbReference type="PROSITE" id="PS00769">
    <property type="entry name" value="TRANSTHYRETIN_2"/>
    <property type="match status" value="1"/>
</dbReference>
<dbReference type="PANTHER" id="PTHR10395">
    <property type="entry name" value="URICASE AND TRANSTHYRETIN-RELATED"/>
    <property type="match status" value="1"/>
</dbReference>
<dbReference type="InterPro" id="IPR036817">
    <property type="entry name" value="Transthyretin/HIU_hydrolase_sf"/>
</dbReference>
<evidence type="ECO:0000256" key="5">
    <source>
        <dbReference type="ARBA" id="ARBA00022631"/>
    </source>
</evidence>
<evidence type="ECO:0000313" key="10">
    <source>
        <dbReference type="Proteomes" id="UP001499974"/>
    </source>
</evidence>
<evidence type="ECO:0000256" key="3">
    <source>
        <dbReference type="ARBA" id="ARBA00009850"/>
    </source>
</evidence>
<dbReference type="PANTHER" id="PTHR10395:SF7">
    <property type="entry name" value="5-HYDROXYISOURATE HYDROLASE"/>
    <property type="match status" value="1"/>
</dbReference>
<sequence>MSTLSTHVLDSVLGVPAAALDVMLYDEQGRRVTEATTDADGRVSFDLELGAGTHGLVFNTGGYFAAAQRDTFYPEVAVSFTVDPEQSHYHVAVLLSPYSYTTYRGS</sequence>
<keyword evidence="6 7" id="KW-0378">Hydrolase</keyword>
<dbReference type="PRINTS" id="PR00189">
    <property type="entry name" value="TRNSTHYRETIN"/>
</dbReference>
<comment type="function">
    <text evidence="2">Catalyzes the hydrolysis of 5-hydroxyisourate (HIU) to 2-oxo-4-hydroxy-4-carboxy-5-ureidoimidazoline (OHCU).</text>
</comment>
<evidence type="ECO:0000256" key="6">
    <source>
        <dbReference type="ARBA" id="ARBA00022801"/>
    </source>
</evidence>
<proteinExistence type="inferred from homology"/>
<dbReference type="CDD" id="cd05822">
    <property type="entry name" value="TLP_HIUase"/>
    <property type="match status" value="1"/>
</dbReference>
<comment type="similarity">
    <text evidence="3 7">Belongs to the transthyretin family. 5-hydroxyisourate hydrolase subfamily.</text>
</comment>
<dbReference type="PROSITE" id="PS00768">
    <property type="entry name" value="TRANSTHYRETIN_1"/>
    <property type="match status" value="1"/>
</dbReference>
<comment type="catalytic activity">
    <reaction evidence="1 7">
        <text>5-hydroxyisourate + H2O = 5-hydroxy-2-oxo-4-ureido-2,5-dihydro-1H-imidazole-5-carboxylate + H(+)</text>
        <dbReference type="Rhea" id="RHEA:23736"/>
        <dbReference type="ChEBI" id="CHEBI:15377"/>
        <dbReference type="ChEBI" id="CHEBI:15378"/>
        <dbReference type="ChEBI" id="CHEBI:18072"/>
        <dbReference type="ChEBI" id="CHEBI:58639"/>
        <dbReference type="EC" id="3.5.2.17"/>
    </reaction>
</comment>
<comment type="subunit">
    <text evidence="4 7">Homotetramer.</text>
</comment>
<dbReference type="InterPro" id="IPR000895">
    <property type="entry name" value="Transthyretin/HIU_hydrolase"/>
</dbReference>
<gene>
    <name evidence="9" type="primary">uraH</name>
    <name evidence="9" type="ORF">GCM10023349_34340</name>
</gene>
<dbReference type="InterPro" id="IPR023419">
    <property type="entry name" value="Transthyretin_CS"/>
</dbReference>
<protein>
    <recommendedName>
        <fullName evidence="7">5-hydroxyisourate hydrolase</fullName>
        <shortName evidence="7">HIU hydrolase</shortName>
        <shortName evidence="7">HIUHase</shortName>
        <ecNumber evidence="7">3.5.2.17</ecNumber>
    </recommendedName>
</protein>
<accession>A0ABP8XPH8</accession>
<dbReference type="Pfam" id="PF00576">
    <property type="entry name" value="Transthyretin"/>
    <property type="match status" value="1"/>
</dbReference>
<dbReference type="Proteomes" id="UP001499974">
    <property type="component" value="Unassembled WGS sequence"/>
</dbReference>
<dbReference type="EMBL" id="BAABKM010000002">
    <property type="protein sequence ID" value="GAA4712415.1"/>
    <property type="molecule type" value="Genomic_DNA"/>
</dbReference>
<organism evidence="9 10">
    <name type="scientific">Nocardioides conyzicola</name>
    <dbReference type="NCBI Taxonomy" id="1651781"/>
    <lineage>
        <taxon>Bacteria</taxon>
        <taxon>Bacillati</taxon>
        <taxon>Actinomycetota</taxon>
        <taxon>Actinomycetes</taxon>
        <taxon>Propionibacteriales</taxon>
        <taxon>Nocardioidaceae</taxon>
        <taxon>Nocardioides</taxon>
    </lineage>
</organism>
<dbReference type="RefSeq" id="WP_345522629.1">
    <property type="nucleotide sequence ID" value="NZ_BAABKM010000002.1"/>
</dbReference>
<dbReference type="EC" id="3.5.2.17" evidence="7"/>
<comment type="caution">
    <text evidence="9">The sequence shown here is derived from an EMBL/GenBank/DDBJ whole genome shotgun (WGS) entry which is preliminary data.</text>
</comment>
<dbReference type="InterPro" id="IPR023418">
    <property type="entry name" value="Thyroxine_BS"/>
</dbReference>
<dbReference type="Gene3D" id="2.60.40.180">
    <property type="entry name" value="Transthyretin/hydroxyisourate hydrolase domain"/>
    <property type="match status" value="1"/>
</dbReference>
<keyword evidence="5 7" id="KW-0659">Purine metabolism</keyword>
<evidence type="ECO:0000259" key="8">
    <source>
        <dbReference type="Pfam" id="PF00576"/>
    </source>
</evidence>